<keyword evidence="5 8" id="KW-0378">Hydrolase</keyword>
<dbReference type="EMBL" id="MW036632">
    <property type="protein sequence ID" value="QQG31537.1"/>
    <property type="molecule type" value="Genomic_DNA"/>
</dbReference>
<sequence length="593" mass="69747">MIVLSNGVRIFIDNSMHKDIYLGISRFGFENDIYEVLGIAHLLEHILIDFDSSKFIANASTARSYMSFWCNSIKGKSTFLDSVKILISWFFYKDKIKDSFSISKIKYHIKELENEYYFRNEVFHCMDVLTFLIDGDLYNGGRISMLNNINDISIMLHNRMHRIIGPNIIIFVKDINDYVLSILEKSFGSLPSCPLTIPYMMSSHITGKIIMMPSPFYTIMINIKSTLDNILSIMCLYEIYHLIDYETVGDQLYITISFIDEKDYESILKGISRIRLHIDREIMMKHTDDFLMNIYLCFPWIRNDIIDYWTDINYNIDNMLQSLNEEIYISILQGEYIAIYPNFSDIIFNTKDRQMHKLVIVDTDINNSINNQHTQPNYINLMKKQTYNEIYIKYGDTDFIDYVNLALGFKHTIQRNNDGIKIRHQFSSDDIRTILESDVFLKYSKSKPAAMYQYLMLSFFVSGNTIEDILSNRESVLRLCKKYNNKIIFGKRTRYDIKTYSSFVCGIVKGSITNELLTNMMWSLKKKGLIYSLEFTKLKTNIFYIFMFTIYPDDVFKYVSSKQYFKSYCIVVSNKGDHEDFSSMKKDIVIKLS</sequence>
<proteinExistence type="inferred from homology"/>
<evidence type="ECO:0000256" key="2">
    <source>
        <dbReference type="ARBA" id="ARBA00007580"/>
    </source>
</evidence>
<protein>
    <recommendedName>
        <fullName evidence="8">Metalloendopeptidase</fullName>
        <ecNumber evidence="8">3.4.24.-</ecNumber>
    </recommendedName>
</protein>
<evidence type="ECO:0000256" key="3">
    <source>
        <dbReference type="ARBA" id="ARBA00022670"/>
    </source>
</evidence>
<dbReference type="InterPro" id="IPR005072">
    <property type="entry name" value="Peptidase_M44"/>
</dbReference>
<keyword evidence="6 8" id="KW-0862">Zinc</keyword>
<comment type="cofactor">
    <cofactor evidence="1 8">
        <name>Zn(2+)</name>
        <dbReference type="ChEBI" id="CHEBI:29105"/>
    </cofactor>
</comment>
<keyword evidence="7 8" id="KW-0482">Metalloprotease</keyword>
<dbReference type="GO" id="GO:0019058">
    <property type="term" value="P:viral life cycle"/>
    <property type="evidence" value="ECO:0007669"/>
    <property type="project" value="UniProtKB-UniRule"/>
</dbReference>
<dbReference type="Pfam" id="PF03410">
    <property type="entry name" value="Peptidase_M44"/>
    <property type="match status" value="1"/>
</dbReference>
<name>A0A881SY26_SWPV</name>
<accession>A0A881SY26</accession>
<keyword evidence="4 8" id="KW-0479">Metal-binding</keyword>
<dbReference type="InterPro" id="IPR011249">
    <property type="entry name" value="Metalloenz_LuxS/M16"/>
</dbReference>
<reference evidence="9" key="1">
    <citation type="journal article" date="2021" name="Arch. Virol.">
        <title>First complete genome characterization of swinepox virus directly from a clinical sample indicates divergence of a Eurasian-lineage virus.</title>
        <authorList>
            <person name="Aasdev A."/>
            <person name="Mishra A."/>
            <person name="Bora D.P."/>
            <person name="Kurkure N.V."/>
            <person name="Barman N.N."/>
            <person name="Raut A.A."/>
        </authorList>
    </citation>
    <scope>NUCLEOTIDE SEQUENCE</scope>
    <source>
        <strain evidence="9">SwPV/India-Assam/16</strain>
    </source>
</reference>
<evidence type="ECO:0000313" key="9">
    <source>
        <dbReference type="EMBL" id="QQG31537.1"/>
    </source>
</evidence>
<dbReference type="GO" id="GO:0006508">
    <property type="term" value="P:proteolysis"/>
    <property type="evidence" value="ECO:0007669"/>
    <property type="project" value="UniProtKB-KW"/>
</dbReference>
<organismHost>
    <name type="scientific">Sus scrofa</name>
    <name type="common">Pig</name>
    <dbReference type="NCBI Taxonomy" id="9823"/>
</organismHost>
<dbReference type="GO" id="GO:0004222">
    <property type="term" value="F:metalloendopeptidase activity"/>
    <property type="evidence" value="ECO:0007669"/>
    <property type="project" value="UniProtKB-UniRule"/>
</dbReference>
<dbReference type="Proteomes" id="UP000671927">
    <property type="component" value="Segment"/>
</dbReference>
<evidence type="ECO:0000256" key="7">
    <source>
        <dbReference type="ARBA" id="ARBA00023049"/>
    </source>
</evidence>
<evidence type="ECO:0000256" key="5">
    <source>
        <dbReference type="ARBA" id="ARBA00022801"/>
    </source>
</evidence>
<evidence type="ECO:0000256" key="8">
    <source>
        <dbReference type="PIRNR" id="PIRNR015679"/>
    </source>
</evidence>
<evidence type="ECO:0000256" key="1">
    <source>
        <dbReference type="ARBA" id="ARBA00001947"/>
    </source>
</evidence>
<dbReference type="PIRSF" id="PIRSF015679">
    <property type="entry name" value="Peptidase_M44"/>
    <property type="match status" value="1"/>
</dbReference>
<evidence type="ECO:0000256" key="4">
    <source>
        <dbReference type="ARBA" id="ARBA00022723"/>
    </source>
</evidence>
<dbReference type="SUPFAM" id="SSF63411">
    <property type="entry name" value="LuxS/MPP-like metallohydrolase"/>
    <property type="match status" value="1"/>
</dbReference>
<keyword evidence="3 8" id="KW-0645">Protease</keyword>
<organism evidence="9">
    <name type="scientific">Swinepox virus</name>
    <name type="common">SWPV</name>
    <dbReference type="NCBI Taxonomy" id="10276"/>
    <lineage>
        <taxon>Viruses</taxon>
        <taxon>Varidnaviria</taxon>
        <taxon>Bamfordvirae</taxon>
        <taxon>Nucleocytoviricota</taxon>
        <taxon>Pokkesviricetes</taxon>
        <taxon>Chitovirales</taxon>
        <taxon>Poxviridae</taxon>
        <taxon>Chordopoxvirinae</taxon>
        <taxon>Suipoxvirus</taxon>
        <taxon>Suipoxvirus swinepox</taxon>
    </lineage>
</organism>
<dbReference type="EC" id="3.4.24.-" evidence="8"/>
<evidence type="ECO:0000256" key="6">
    <source>
        <dbReference type="ARBA" id="ARBA00022833"/>
    </source>
</evidence>
<gene>
    <name evidence="9" type="primary">SwPV046</name>
</gene>
<dbReference type="GO" id="GO:0008270">
    <property type="term" value="F:zinc ion binding"/>
    <property type="evidence" value="ECO:0007669"/>
    <property type="project" value="UniProtKB-UniRule"/>
</dbReference>
<comment type="similarity">
    <text evidence="2 8">Belongs to the peptidase M44 family.</text>
</comment>